<reference evidence="8 9" key="1">
    <citation type="submission" date="2021-01" db="EMBL/GenBank/DDBJ databases">
        <title>Genomic Encyclopedia of Type Strains, Phase IV (KMG-IV): sequencing the most valuable type-strain genomes for metagenomic binning, comparative biology and taxonomic classification.</title>
        <authorList>
            <person name="Goeker M."/>
        </authorList>
    </citation>
    <scope>NUCLEOTIDE SEQUENCE [LARGE SCALE GENOMIC DNA]</scope>
    <source>
        <strain evidence="8 9">DSM 24834</strain>
    </source>
</reference>
<feature type="transmembrane region" description="Helical" evidence="6">
    <location>
        <begin position="65"/>
        <end position="88"/>
    </location>
</feature>
<evidence type="ECO:0000313" key="8">
    <source>
        <dbReference type="EMBL" id="MBM7587139.1"/>
    </source>
</evidence>
<proteinExistence type="inferred from homology"/>
<comment type="subcellular location">
    <subcellularLocation>
        <location evidence="1 6">Cell membrane</location>
        <topology evidence="1 6">Multi-pass membrane protein</topology>
    </subcellularLocation>
</comment>
<gene>
    <name evidence="8" type="ORF">JOC86_003712</name>
</gene>
<keyword evidence="2 6" id="KW-1003">Cell membrane</keyword>
<keyword evidence="5 6" id="KW-0472">Membrane</keyword>
<feature type="transmembrane region" description="Helical" evidence="6">
    <location>
        <begin position="147"/>
        <end position="167"/>
    </location>
</feature>
<dbReference type="PANTHER" id="PTHR12677">
    <property type="entry name" value="GOLGI APPARATUS MEMBRANE PROTEIN TVP38-RELATED"/>
    <property type="match status" value="1"/>
</dbReference>
<dbReference type="InterPro" id="IPR032816">
    <property type="entry name" value="VTT_dom"/>
</dbReference>
<accession>A0ABS2NH12</accession>
<feature type="transmembrane region" description="Helical" evidence="6">
    <location>
        <begin position="173"/>
        <end position="197"/>
    </location>
</feature>
<feature type="transmembrane region" description="Helical" evidence="6">
    <location>
        <begin position="118"/>
        <end position="140"/>
    </location>
</feature>
<dbReference type="Pfam" id="PF09335">
    <property type="entry name" value="VTT_dom"/>
    <property type="match status" value="1"/>
</dbReference>
<evidence type="ECO:0000256" key="3">
    <source>
        <dbReference type="ARBA" id="ARBA00022692"/>
    </source>
</evidence>
<evidence type="ECO:0000259" key="7">
    <source>
        <dbReference type="Pfam" id="PF09335"/>
    </source>
</evidence>
<sequence length="208" mass="23991">MKKSFLIFFYILLMIIGFYNKDLLIHWINDNNASYLPLMLALSILFATIPIIPFTLFAGIMGTKYGIILGFVINWFGGVSAAIFYYLLARYLFADYFKKHTPRFKKINKFNESMKDHAFLAVLIGRLISIIPPTAIHIYSAMNHIPFLKYLLATSVGQIPIMFMLAFGGNQIFAHPLIFIAGIGLYSLFLLGVFFIYRYYFKNKVKFI</sequence>
<evidence type="ECO:0000256" key="5">
    <source>
        <dbReference type="ARBA" id="ARBA00023136"/>
    </source>
</evidence>
<name>A0ABS2NH12_9BACI</name>
<keyword evidence="4 6" id="KW-1133">Transmembrane helix</keyword>
<keyword evidence="9" id="KW-1185">Reference proteome</keyword>
<feature type="transmembrane region" description="Helical" evidence="6">
    <location>
        <begin position="34"/>
        <end position="58"/>
    </location>
</feature>
<dbReference type="Proteomes" id="UP001646157">
    <property type="component" value="Unassembled WGS sequence"/>
</dbReference>
<comment type="similarity">
    <text evidence="6">Belongs to the TVP38/TMEM64 family.</text>
</comment>
<evidence type="ECO:0000256" key="1">
    <source>
        <dbReference type="ARBA" id="ARBA00004651"/>
    </source>
</evidence>
<protein>
    <recommendedName>
        <fullName evidence="6">TVP38/TMEM64 family membrane protein</fullName>
    </recommendedName>
</protein>
<dbReference type="RefSeq" id="WP_205174344.1">
    <property type="nucleotide sequence ID" value="NZ_JAFBDZ010000004.1"/>
</dbReference>
<evidence type="ECO:0000313" key="9">
    <source>
        <dbReference type="Proteomes" id="UP001646157"/>
    </source>
</evidence>
<comment type="caution">
    <text evidence="8">The sequence shown here is derived from an EMBL/GenBank/DDBJ whole genome shotgun (WGS) entry which is preliminary data.</text>
</comment>
<evidence type="ECO:0000256" key="6">
    <source>
        <dbReference type="RuleBase" id="RU366058"/>
    </source>
</evidence>
<evidence type="ECO:0000256" key="4">
    <source>
        <dbReference type="ARBA" id="ARBA00022989"/>
    </source>
</evidence>
<dbReference type="InterPro" id="IPR015414">
    <property type="entry name" value="TMEM64"/>
</dbReference>
<keyword evidence="3 6" id="KW-0812">Transmembrane</keyword>
<evidence type="ECO:0000256" key="2">
    <source>
        <dbReference type="ARBA" id="ARBA00022475"/>
    </source>
</evidence>
<dbReference type="PANTHER" id="PTHR12677:SF59">
    <property type="entry name" value="GOLGI APPARATUS MEMBRANE PROTEIN TVP38-RELATED"/>
    <property type="match status" value="1"/>
</dbReference>
<dbReference type="EMBL" id="JAFBDZ010000004">
    <property type="protein sequence ID" value="MBM7587139.1"/>
    <property type="molecule type" value="Genomic_DNA"/>
</dbReference>
<organism evidence="8 9">
    <name type="scientific">Rossellomorea pakistanensis</name>
    <dbReference type="NCBI Taxonomy" id="992288"/>
    <lineage>
        <taxon>Bacteria</taxon>
        <taxon>Bacillati</taxon>
        <taxon>Bacillota</taxon>
        <taxon>Bacilli</taxon>
        <taxon>Bacillales</taxon>
        <taxon>Bacillaceae</taxon>
        <taxon>Rossellomorea</taxon>
    </lineage>
</organism>
<feature type="transmembrane region" description="Helical" evidence="6">
    <location>
        <begin position="7"/>
        <end position="28"/>
    </location>
</feature>
<feature type="domain" description="VTT" evidence="7">
    <location>
        <begin position="52"/>
        <end position="170"/>
    </location>
</feature>